<evidence type="ECO:0000259" key="4">
    <source>
        <dbReference type="PROSITE" id="PS50893"/>
    </source>
</evidence>
<dbReference type="Gene3D" id="3.40.50.300">
    <property type="entry name" value="P-loop containing nucleotide triphosphate hydrolases"/>
    <property type="match status" value="2"/>
</dbReference>
<dbReference type="InterPro" id="IPR027417">
    <property type="entry name" value="P-loop_NTPase"/>
</dbReference>
<name>J9DMN3_EDHAE</name>
<dbReference type="GO" id="GO:0042273">
    <property type="term" value="P:ribosomal large subunit biogenesis"/>
    <property type="evidence" value="ECO:0007669"/>
    <property type="project" value="EnsemblFungi"/>
</dbReference>
<dbReference type="GO" id="GO:0005852">
    <property type="term" value="C:eukaryotic translation initiation factor 3 complex"/>
    <property type="evidence" value="ECO:0007669"/>
    <property type="project" value="EnsemblFungi"/>
</dbReference>
<feature type="compositionally biased region" description="Basic and acidic residues" evidence="3">
    <location>
        <begin position="662"/>
        <end position="677"/>
    </location>
</feature>
<dbReference type="GO" id="GO:0000054">
    <property type="term" value="P:ribosomal subunit export from nucleus"/>
    <property type="evidence" value="ECO:0007669"/>
    <property type="project" value="EnsemblFungi"/>
</dbReference>
<dbReference type="Pfam" id="PF04068">
    <property type="entry name" value="Fer4_RLI"/>
    <property type="match status" value="1"/>
</dbReference>
<sequence length="677" mass="76760">MGKKEASKVNRLAIVDAETCKPSHCNLECKKACPVNKIGKECIVVKKDSAISFISELLCIGCGACVRKCPFDAITIINIPSDIQKDVSHRFFANSFKLHRLPIPKIGSILGIVGTNGIGKSTALKILAGEIKPNLGFFDNPPDWVKILSNYKGSELHSFFSKIIGKEIRQAVKIQYIDKMPNILKKKYRKDDLTVSDVIQIIFPDFCPSSIYSFYEQKNQTNLENNVSKDDEKKFNITSEYNKLNIKTDKSENGNKNDTTNAKNNTIKLILDNKRPEYYIEKFQLYNVLLRNIENLSGGELQRFVCMLTCLEPADIFFFDEPSSYLDVKQRLLVASAIRTLSNDKNYIVLVEHDLAILDLMCDYGCVLYGKPGAYGVITSPFSIKQAINIFLDGFIPNENMRFRNESLKFNLSERPDENIQRNQYNYPEITKEYEKGGKKCFELKISPGTFSKSEIIVFLGENGMGKTTFVGIIAGLIETKQKFPTLSVSVKPQKIVPKYKGTVRDLFMVKIRSKFLDTFFINEVIKPLNIEYMYDMPVANLSGGELQRIALTMCLGKDADVYLIDEPSAFLDSDQRIAICKVIKRFVYNFNKTAFIVEHDLIVGTYLADKIIVFDGVPGLNSTASVPMSIENGMNAFLKQLNVTFRRDPENLRPRVNKPNSMKDREQKESGKYFFA</sequence>
<dbReference type="GO" id="GO:0005506">
    <property type="term" value="F:iron ion binding"/>
    <property type="evidence" value="ECO:0007669"/>
    <property type="project" value="EnsemblFungi"/>
</dbReference>
<dbReference type="PRINTS" id="PR01868">
    <property type="entry name" value="ABCEFAMILY"/>
</dbReference>
<feature type="domain" description="ABC transporter" evidence="4">
    <location>
        <begin position="425"/>
        <end position="642"/>
    </location>
</feature>
<dbReference type="FunCoup" id="J9DMN3">
    <property type="interactions" value="308"/>
</dbReference>
<dbReference type="GO" id="GO:0045727">
    <property type="term" value="P:positive regulation of translation"/>
    <property type="evidence" value="ECO:0007669"/>
    <property type="project" value="EnsemblFungi"/>
</dbReference>
<dbReference type="GO" id="GO:0016887">
    <property type="term" value="F:ATP hydrolysis activity"/>
    <property type="evidence" value="ECO:0007669"/>
    <property type="project" value="InterPro"/>
</dbReference>
<keyword evidence="7" id="KW-1185">Reference proteome</keyword>
<dbReference type="InterPro" id="IPR007209">
    <property type="entry name" value="RNaseL-inhib-like_metal-bd_dom"/>
</dbReference>
<dbReference type="Pfam" id="PF00037">
    <property type="entry name" value="Fer4"/>
    <property type="match status" value="1"/>
</dbReference>
<reference evidence="6 7" key="1">
    <citation type="submission" date="2011-08" db="EMBL/GenBank/DDBJ databases">
        <authorList>
            <person name="Liu Z.J."/>
            <person name="Shi F.L."/>
            <person name="Lu J.Q."/>
            <person name="Li M."/>
            <person name="Wang Z.L."/>
        </authorList>
    </citation>
    <scope>NUCLEOTIDE SEQUENCE [LARGE SCALE GENOMIC DNA]</scope>
    <source>
        <strain evidence="6 7">USNM 41457</strain>
    </source>
</reference>
<dbReference type="InterPro" id="IPR017896">
    <property type="entry name" value="4Fe4S_Fe-S-bd"/>
</dbReference>
<keyword evidence="1" id="KW-0547">Nucleotide-binding</keyword>
<evidence type="ECO:0000313" key="6">
    <source>
        <dbReference type="EMBL" id="EJW02587.1"/>
    </source>
</evidence>
<dbReference type="PROSITE" id="PS50893">
    <property type="entry name" value="ABC_TRANSPORTER_2"/>
    <property type="match status" value="2"/>
</dbReference>
<dbReference type="InterPro" id="IPR003439">
    <property type="entry name" value="ABC_transporter-like_ATP-bd"/>
</dbReference>
<dbReference type="OrthoDB" id="6593433at2759"/>
<feature type="domain" description="4Fe-4S ferredoxin-type" evidence="5">
    <location>
        <begin position="49"/>
        <end position="79"/>
    </location>
</feature>
<dbReference type="InterPro" id="IPR003593">
    <property type="entry name" value="AAA+_ATPase"/>
</dbReference>
<dbReference type="OMA" id="MVCIQNG"/>
<dbReference type="SUPFAM" id="SSF54862">
    <property type="entry name" value="4Fe-4S ferredoxins"/>
    <property type="match status" value="1"/>
</dbReference>
<dbReference type="PROSITE" id="PS00198">
    <property type="entry name" value="4FE4S_FER_1"/>
    <property type="match status" value="1"/>
</dbReference>
<evidence type="ECO:0008006" key="8">
    <source>
        <dbReference type="Google" id="ProtNLM"/>
    </source>
</evidence>
<dbReference type="PROSITE" id="PS51379">
    <property type="entry name" value="4FE4S_FER_2"/>
    <property type="match status" value="1"/>
</dbReference>
<evidence type="ECO:0000256" key="1">
    <source>
        <dbReference type="ARBA" id="ARBA00022741"/>
    </source>
</evidence>
<dbReference type="SUPFAM" id="SSF52540">
    <property type="entry name" value="P-loop containing nucleoside triphosphate hydrolases"/>
    <property type="match status" value="2"/>
</dbReference>
<dbReference type="SMART" id="SM00382">
    <property type="entry name" value="AAA"/>
    <property type="match status" value="2"/>
</dbReference>
<gene>
    <name evidence="6" type="ORF">EDEG_03009</name>
</gene>
<accession>J9DMN3</accession>
<dbReference type="InParanoid" id="J9DMN3"/>
<dbReference type="NCBIfam" id="NF009945">
    <property type="entry name" value="PRK13409.1"/>
    <property type="match status" value="1"/>
</dbReference>
<proteinExistence type="predicted"/>
<evidence type="ECO:0000256" key="2">
    <source>
        <dbReference type="ARBA" id="ARBA00022840"/>
    </source>
</evidence>
<feature type="domain" description="ABC transporter" evidence="4">
    <location>
        <begin position="83"/>
        <end position="394"/>
    </location>
</feature>
<dbReference type="PANTHER" id="PTHR19248">
    <property type="entry name" value="ATP-BINDING TRANSPORT PROTEIN-RELATED"/>
    <property type="match status" value="1"/>
</dbReference>
<protein>
    <recommendedName>
        <fullName evidence="8">ABC transporter E family member 2</fullName>
    </recommendedName>
</protein>
<dbReference type="AlphaFoldDB" id="J9DMN3"/>
<dbReference type="HOGENOM" id="CLU_017344_4_1_1"/>
<dbReference type="FunFam" id="3.40.50.300:FF:001546">
    <property type="entry name" value="RNase L inhibitor homolog"/>
    <property type="match status" value="1"/>
</dbReference>
<reference evidence="7" key="2">
    <citation type="submission" date="2015-07" db="EMBL/GenBank/DDBJ databases">
        <title>Contrasting host-pathogen interactions and genome evolution in two generalist and specialist microsporidian pathogens of mosquitoes.</title>
        <authorList>
            <consortium name="The Broad Institute Genomics Platform"/>
            <consortium name="The Broad Institute Genome Sequencing Center for Infectious Disease"/>
            <person name="Cuomo C.A."/>
            <person name="Sanscrainte N.D."/>
            <person name="Goldberg J.M."/>
            <person name="Heiman D."/>
            <person name="Young S."/>
            <person name="Zeng Q."/>
            <person name="Becnel J.J."/>
            <person name="Birren B.W."/>
        </authorList>
    </citation>
    <scope>NUCLEOTIDE SEQUENCE [LARGE SCALE GENOMIC DNA]</scope>
    <source>
        <strain evidence="7">USNM 41457</strain>
    </source>
</reference>
<keyword evidence="2" id="KW-0067">ATP-binding</keyword>
<evidence type="ECO:0000259" key="5">
    <source>
        <dbReference type="PROSITE" id="PS51379"/>
    </source>
</evidence>
<dbReference type="EMBL" id="AFBI03000064">
    <property type="protein sequence ID" value="EJW02587.1"/>
    <property type="molecule type" value="Genomic_DNA"/>
</dbReference>
<dbReference type="GO" id="GO:0032790">
    <property type="term" value="P:ribosome disassembly"/>
    <property type="evidence" value="ECO:0007669"/>
    <property type="project" value="EnsemblFungi"/>
</dbReference>
<dbReference type="GO" id="GO:0006413">
    <property type="term" value="P:translational initiation"/>
    <property type="evidence" value="ECO:0007669"/>
    <property type="project" value="EnsemblFungi"/>
</dbReference>
<dbReference type="Pfam" id="PF00005">
    <property type="entry name" value="ABC_tran"/>
    <property type="match status" value="2"/>
</dbReference>
<dbReference type="InterPro" id="IPR013283">
    <property type="entry name" value="RLI1"/>
</dbReference>
<dbReference type="STRING" id="1003232.J9DMN3"/>
<dbReference type="GO" id="GO:0006415">
    <property type="term" value="P:translational termination"/>
    <property type="evidence" value="ECO:0007669"/>
    <property type="project" value="EnsemblFungi"/>
</dbReference>
<feature type="region of interest" description="Disordered" evidence="3">
    <location>
        <begin position="651"/>
        <end position="677"/>
    </location>
</feature>
<comment type="caution">
    <text evidence="6">The sequence shown here is derived from an EMBL/GenBank/DDBJ whole genome shotgun (WGS) entry which is preliminary data.</text>
</comment>
<organism evidence="6 7">
    <name type="scientific">Edhazardia aedis (strain USNM 41457)</name>
    <name type="common">Microsporidian parasite</name>
    <dbReference type="NCBI Taxonomy" id="1003232"/>
    <lineage>
        <taxon>Eukaryota</taxon>
        <taxon>Fungi</taxon>
        <taxon>Fungi incertae sedis</taxon>
        <taxon>Microsporidia</taxon>
        <taxon>Edhazardia</taxon>
    </lineage>
</organism>
<dbReference type="GO" id="GO:0005524">
    <property type="term" value="F:ATP binding"/>
    <property type="evidence" value="ECO:0007669"/>
    <property type="project" value="UniProtKB-KW"/>
</dbReference>
<dbReference type="Proteomes" id="UP000003163">
    <property type="component" value="Unassembled WGS sequence"/>
</dbReference>
<dbReference type="GO" id="GO:0005634">
    <property type="term" value="C:nucleus"/>
    <property type="evidence" value="ECO:0007669"/>
    <property type="project" value="EnsemblFungi"/>
</dbReference>
<evidence type="ECO:0000256" key="3">
    <source>
        <dbReference type="SAM" id="MobiDB-lite"/>
    </source>
</evidence>
<dbReference type="VEuPathDB" id="MicrosporidiaDB:EDEG_03009"/>
<dbReference type="InterPro" id="IPR017900">
    <property type="entry name" value="4Fe4S_Fe_S_CS"/>
</dbReference>
<evidence type="ECO:0000313" key="7">
    <source>
        <dbReference type="Proteomes" id="UP000003163"/>
    </source>
</evidence>